<feature type="domain" description="RGS" evidence="1">
    <location>
        <begin position="131"/>
        <end position="213"/>
    </location>
</feature>
<dbReference type="SUPFAM" id="SSF81901">
    <property type="entry name" value="HCP-like"/>
    <property type="match status" value="1"/>
</dbReference>
<name>A0A9D1MSU5_9FIRM</name>
<proteinExistence type="predicted"/>
<dbReference type="EMBL" id="DVNM01000005">
    <property type="protein sequence ID" value="HIU68501.1"/>
    <property type="molecule type" value="Genomic_DNA"/>
</dbReference>
<protein>
    <submittedName>
        <fullName evidence="2">Sel1 repeat family protein</fullName>
    </submittedName>
</protein>
<dbReference type="InterPro" id="IPR050767">
    <property type="entry name" value="Sel1_AlgK"/>
</dbReference>
<gene>
    <name evidence="2" type="ORF">IAD23_00910</name>
</gene>
<comment type="caution">
    <text evidence="2">The sequence shown here is derived from an EMBL/GenBank/DDBJ whole genome shotgun (WGS) entry which is preliminary data.</text>
</comment>
<dbReference type="Gene3D" id="1.25.40.10">
    <property type="entry name" value="Tetratricopeptide repeat domain"/>
    <property type="match status" value="2"/>
</dbReference>
<dbReference type="Proteomes" id="UP000824125">
    <property type="component" value="Unassembled WGS sequence"/>
</dbReference>
<accession>A0A9D1MSU5</accession>
<dbReference type="PANTHER" id="PTHR11102">
    <property type="entry name" value="SEL-1-LIKE PROTEIN"/>
    <property type="match status" value="1"/>
</dbReference>
<reference evidence="2" key="2">
    <citation type="journal article" date="2021" name="PeerJ">
        <title>Extensive microbial diversity within the chicken gut microbiome revealed by metagenomics and culture.</title>
        <authorList>
            <person name="Gilroy R."/>
            <person name="Ravi A."/>
            <person name="Getino M."/>
            <person name="Pursley I."/>
            <person name="Horton D.L."/>
            <person name="Alikhan N.F."/>
            <person name="Baker D."/>
            <person name="Gharbi K."/>
            <person name="Hall N."/>
            <person name="Watson M."/>
            <person name="Adriaenssens E.M."/>
            <person name="Foster-Nyarko E."/>
            <person name="Jarju S."/>
            <person name="Secka A."/>
            <person name="Antonio M."/>
            <person name="Oren A."/>
            <person name="Chaudhuri R.R."/>
            <person name="La Ragione R."/>
            <person name="Hildebrand F."/>
            <person name="Pallen M.J."/>
        </authorList>
    </citation>
    <scope>NUCLEOTIDE SEQUENCE</scope>
    <source>
        <strain evidence="2">CHK176-6737</strain>
    </source>
</reference>
<dbReference type="InterPro" id="IPR011990">
    <property type="entry name" value="TPR-like_helical_dom_sf"/>
</dbReference>
<dbReference type="SMART" id="SM00671">
    <property type="entry name" value="SEL1"/>
    <property type="match status" value="4"/>
</dbReference>
<dbReference type="InterPro" id="IPR006597">
    <property type="entry name" value="Sel1-like"/>
</dbReference>
<evidence type="ECO:0000259" key="1">
    <source>
        <dbReference type="PROSITE" id="PS50132"/>
    </source>
</evidence>
<evidence type="ECO:0000313" key="3">
    <source>
        <dbReference type="Proteomes" id="UP000824125"/>
    </source>
</evidence>
<evidence type="ECO:0000313" key="2">
    <source>
        <dbReference type="EMBL" id="HIU68501.1"/>
    </source>
</evidence>
<dbReference type="PANTHER" id="PTHR11102:SF160">
    <property type="entry name" value="ERAD-ASSOCIATED E3 UBIQUITIN-PROTEIN LIGASE COMPONENT HRD3"/>
    <property type="match status" value="1"/>
</dbReference>
<reference evidence="2" key="1">
    <citation type="submission" date="2020-10" db="EMBL/GenBank/DDBJ databases">
        <authorList>
            <person name="Gilroy R."/>
        </authorList>
    </citation>
    <scope>NUCLEOTIDE SEQUENCE</scope>
    <source>
        <strain evidence="2">CHK176-6737</strain>
    </source>
</reference>
<sequence>MDKGLQNLVRKAESGDVQAMSMIGDCYNRGFHAEQDDTKAHFYYKMAADHGHAEASYIVAIDFYKGIGAKKDEETALEYLRFAADHGVANAQYLLALVYADKKTKVFFRTRKIVKYYTLAAKQGHVKAQYKLAYMYFQDWTQGDDSHFEEAVFWLVCAALHKSESSQDIAIKARSFINDKLIRTGFPAQGIDMYVDQIQQNYPDYIIDSKNYF</sequence>
<dbReference type="AlphaFoldDB" id="A0A9D1MSU5"/>
<dbReference type="Pfam" id="PF08238">
    <property type="entry name" value="Sel1"/>
    <property type="match status" value="4"/>
</dbReference>
<dbReference type="InterPro" id="IPR016137">
    <property type="entry name" value="RGS"/>
</dbReference>
<organism evidence="2 3">
    <name type="scientific">Candidatus Scybalenecus merdavium</name>
    <dbReference type="NCBI Taxonomy" id="2840939"/>
    <lineage>
        <taxon>Bacteria</taxon>
        <taxon>Bacillati</taxon>
        <taxon>Bacillota</taxon>
        <taxon>Clostridia</taxon>
        <taxon>Eubacteriales</taxon>
        <taxon>Oscillospiraceae</taxon>
        <taxon>Oscillospiraceae incertae sedis</taxon>
        <taxon>Candidatus Scybalenecus</taxon>
    </lineage>
</organism>
<dbReference type="PROSITE" id="PS50132">
    <property type="entry name" value="RGS"/>
    <property type="match status" value="1"/>
</dbReference>